<feature type="compositionally biased region" description="Basic residues" evidence="1">
    <location>
        <begin position="154"/>
        <end position="164"/>
    </location>
</feature>
<feature type="compositionally biased region" description="Basic and acidic residues" evidence="1">
    <location>
        <begin position="165"/>
        <end position="175"/>
    </location>
</feature>
<organism evidence="2 3">
    <name type="scientific">Coccidioides immitis H538.4</name>
    <dbReference type="NCBI Taxonomy" id="396776"/>
    <lineage>
        <taxon>Eukaryota</taxon>
        <taxon>Fungi</taxon>
        <taxon>Dikarya</taxon>
        <taxon>Ascomycota</taxon>
        <taxon>Pezizomycotina</taxon>
        <taxon>Eurotiomycetes</taxon>
        <taxon>Eurotiomycetidae</taxon>
        <taxon>Onygenales</taxon>
        <taxon>Onygenaceae</taxon>
        <taxon>Coccidioides</taxon>
    </lineage>
</organism>
<evidence type="ECO:0000313" key="2">
    <source>
        <dbReference type="EMBL" id="KMU85818.1"/>
    </source>
</evidence>
<dbReference type="Proteomes" id="UP000054563">
    <property type="component" value="Unassembled WGS sequence"/>
</dbReference>
<sequence>MDSSEKYSALLAKQESNLRDPKTGIHYGVDSSLTRVRGPPDFVTSVSEQGDSEGYANARRLPFEILYIYANGAGAEPNLRLPMRVMDKQPGANERIGGLLFVNSDTRRRSAWTKTDRGQILFGSQTLNVSIELKPVKRTKMVQVHRVARAIKARIVHKRKARKSQNREDPPEPREVLSSSNHSHTAQLHIRGGCLGICRRKKKFEDDEAVSGLLWWVAGGKLAPDGSKPTGKGMREWKQNSKGIWDEGRERGFFQECAFVLSNGKRKLQLKLQPGTEGAKLNPNSSSHELEAGFRCNYIKLIFEGYDRKEPLKGDAGLLLAEIIS</sequence>
<dbReference type="EMBL" id="DS016990">
    <property type="protein sequence ID" value="KMU85818.1"/>
    <property type="molecule type" value="Genomic_DNA"/>
</dbReference>
<dbReference type="OrthoDB" id="5425115at2759"/>
<reference evidence="3" key="1">
    <citation type="journal article" date="2010" name="Genome Res.">
        <title>Population genomic sequencing of Coccidioides fungi reveals recent hybridization and transposon control.</title>
        <authorList>
            <person name="Neafsey D.E."/>
            <person name="Barker B.M."/>
            <person name="Sharpton T.J."/>
            <person name="Stajich J.E."/>
            <person name="Park D.J."/>
            <person name="Whiston E."/>
            <person name="Hung C.-Y."/>
            <person name="McMahan C."/>
            <person name="White J."/>
            <person name="Sykes S."/>
            <person name="Heiman D."/>
            <person name="Young S."/>
            <person name="Zeng Q."/>
            <person name="Abouelleil A."/>
            <person name="Aftuck L."/>
            <person name="Bessette D."/>
            <person name="Brown A."/>
            <person name="FitzGerald M."/>
            <person name="Lui A."/>
            <person name="Macdonald J.P."/>
            <person name="Priest M."/>
            <person name="Orbach M.J."/>
            <person name="Galgiani J.N."/>
            <person name="Kirkland T.N."/>
            <person name="Cole G.T."/>
            <person name="Birren B.W."/>
            <person name="Henn M.R."/>
            <person name="Taylor J.W."/>
            <person name="Rounsley S.D."/>
        </authorList>
    </citation>
    <scope>NUCLEOTIDE SEQUENCE [LARGE SCALE GENOMIC DNA]</scope>
    <source>
        <strain evidence="3">H538.4</strain>
    </source>
</reference>
<dbReference type="AlphaFoldDB" id="A0A0J8UES0"/>
<dbReference type="eggNOG" id="ENOG502RAG5">
    <property type="taxonomic scope" value="Eukaryota"/>
</dbReference>
<dbReference type="VEuPathDB" id="FungiDB:CIHG_03346"/>
<proteinExistence type="predicted"/>
<evidence type="ECO:0000256" key="1">
    <source>
        <dbReference type="SAM" id="MobiDB-lite"/>
    </source>
</evidence>
<protein>
    <submittedName>
        <fullName evidence="2">Uncharacterized protein</fullName>
    </submittedName>
</protein>
<feature type="region of interest" description="Disordered" evidence="1">
    <location>
        <begin position="154"/>
        <end position="184"/>
    </location>
</feature>
<gene>
    <name evidence="2" type="ORF">CIHG_03346</name>
</gene>
<accession>A0A0J8UES0</accession>
<evidence type="ECO:0000313" key="3">
    <source>
        <dbReference type="Proteomes" id="UP000054563"/>
    </source>
</evidence>
<name>A0A0J8UES0_COCIT</name>